<dbReference type="InterPro" id="IPR007413">
    <property type="entry name" value="YcjX-like"/>
</dbReference>
<gene>
    <name evidence="1" type="ORF">H8792_009325</name>
</gene>
<comment type="caution">
    <text evidence="1">The sequence shown here is derived from an EMBL/GenBank/DDBJ whole genome shotgun (WGS) entry which is preliminary data.</text>
</comment>
<dbReference type="Pfam" id="PF04317">
    <property type="entry name" value="DUF463"/>
    <property type="match status" value="1"/>
</dbReference>
<protein>
    <submittedName>
        <fullName evidence="1">YcjX family protein</fullName>
    </submittedName>
</protein>
<keyword evidence="2" id="KW-1185">Reference proteome</keyword>
<evidence type="ECO:0000313" key="1">
    <source>
        <dbReference type="EMBL" id="MBF6058539.1"/>
    </source>
</evidence>
<dbReference type="RefSeq" id="WP_185978684.1">
    <property type="nucleotide sequence ID" value="NZ_JACBGI020000020.1"/>
</dbReference>
<dbReference type="PANTHER" id="PTHR38605:SF1">
    <property type="entry name" value="ATPASE"/>
    <property type="match status" value="1"/>
</dbReference>
<reference evidence="1 2" key="1">
    <citation type="submission" date="2020-11" db="EMBL/GenBank/DDBJ databases">
        <title>Sulfur oxidizing isolate from Hospital Hole Sinkhole.</title>
        <authorList>
            <person name="Scott K.M."/>
        </authorList>
    </citation>
    <scope>NUCLEOTIDE SEQUENCE [LARGE SCALE GENOMIC DNA]</scope>
    <source>
        <strain evidence="1 2">HH1</strain>
    </source>
</reference>
<accession>A0ABS0BYP9</accession>
<evidence type="ECO:0000313" key="2">
    <source>
        <dbReference type="Proteomes" id="UP001193680"/>
    </source>
</evidence>
<proteinExistence type="predicted"/>
<organism evidence="1 2">
    <name type="scientific">Thiomicrorhabdus heinhorstiae</name>
    <dbReference type="NCBI Taxonomy" id="2748010"/>
    <lineage>
        <taxon>Bacteria</taxon>
        <taxon>Pseudomonadati</taxon>
        <taxon>Pseudomonadota</taxon>
        <taxon>Gammaproteobacteria</taxon>
        <taxon>Thiotrichales</taxon>
        <taxon>Piscirickettsiaceae</taxon>
        <taxon>Thiomicrorhabdus</taxon>
    </lineage>
</organism>
<sequence>MSRFVNKFYKAFDTLVDTGAQSLENLFSRDVHHVIITGLSRSGKSMFFTTLMSLLSQRSQQTFDNLPLLRSLPKELIQSVELRPIEGEALFPLDRNLQKLQSRQWPESTEQIYGFELVLTTKPLNAISKLLRKSNQIIFRFHDYPGEWLTDLPMLHKEFVAWSDSAWSQQLNPPQKHYASDWHAFVESYDFDRLPNEELVGDYMQQYRNYLIAAKSKGITLLQPGSMLIPSPKFNWEKNGFAPLPSRIASDPEHPWTLLFQKNFEHFKKIWLAPLQESYFSKADKQIVMLDLHQGLSHSRAHLNQLKETLSNLASSFVYGADKWYKPKILFRHEISKVAFVATKIDLIPNSQHENFLHLLQDITSGIRAHLREKEVEFQHFLISAMQTTDPGSCENCLRFTNPDGDYEEWEFESIPDRLKALDPEQNYPAINTMVPKDVLARMNHAQGIDRLIEYLIK</sequence>
<dbReference type="PANTHER" id="PTHR38605">
    <property type="entry name" value="ATPASE-RELATED"/>
    <property type="match status" value="1"/>
</dbReference>
<name>A0ABS0BYP9_9GAMM</name>
<dbReference type="Proteomes" id="UP001193680">
    <property type="component" value="Unassembled WGS sequence"/>
</dbReference>
<dbReference type="EMBL" id="JACBGI020000020">
    <property type="protein sequence ID" value="MBF6058539.1"/>
    <property type="molecule type" value="Genomic_DNA"/>
</dbReference>